<keyword evidence="2" id="KW-1185">Reference proteome</keyword>
<reference evidence="1" key="1">
    <citation type="submission" date="2021-06" db="EMBL/GenBank/DDBJ databases">
        <authorList>
            <person name="Kallberg Y."/>
            <person name="Tangrot J."/>
            <person name="Rosling A."/>
        </authorList>
    </citation>
    <scope>NUCLEOTIDE SEQUENCE</scope>
    <source>
        <strain evidence="1">MT106</strain>
    </source>
</reference>
<dbReference type="Proteomes" id="UP000789831">
    <property type="component" value="Unassembled WGS sequence"/>
</dbReference>
<comment type="caution">
    <text evidence="1">The sequence shown here is derived from an EMBL/GenBank/DDBJ whole genome shotgun (WGS) entry which is preliminary data.</text>
</comment>
<protein>
    <submittedName>
        <fullName evidence="1">11370_t:CDS:1</fullName>
    </submittedName>
</protein>
<sequence>EACCKTEAASDSPRSSDSTLLTYLINQNAIHVLNYQIRSAIKGPSGDSDDGNDSSQCVIKWIIKQDLRE</sequence>
<proteinExistence type="predicted"/>
<name>A0A9N9EKT0_9GLOM</name>
<feature type="non-terminal residue" evidence="1">
    <location>
        <position position="69"/>
    </location>
</feature>
<accession>A0A9N9EKT0</accession>
<dbReference type="EMBL" id="CAJVPL010009840">
    <property type="protein sequence ID" value="CAG8679371.1"/>
    <property type="molecule type" value="Genomic_DNA"/>
</dbReference>
<organism evidence="1 2">
    <name type="scientific">Ambispora gerdemannii</name>
    <dbReference type="NCBI Taxonomy" id="144530"/>
    <lineage>
        <taxon>Eukaryota</taxon>
        <taxon>Fungi</taxon>
        <taxon>Fungi incertae sedis</taxon>
        <taxon>Mucoromycota</taxon>
        <taxon>Glomeromycotina</taxon>
        <taxon>Glomeromycetes</taxon>
        <taxon>Archaeosporales</taxon>
        <taxon>Ambisporaceae</taxon>
        <taxon>Ambispora</taxon>
    </lineage>
</organism>
<dbReference type="AlphaFoldDB" id="A0A9N9EKT0"/>
<evidence type="ECO:0000313" key="2">
    <source>
        <dbReference type="Proteomes" id="UP000789831"/>
    </source>
</evidence>
<gene>
    <name evidence="1" type="ORF">AGERDE_LOCUS12602</name>
</gene>
<evidence type="ECO:0000313" key="1">
    <source>
        <dbReference type="EMBL" id="CAG8679371.1"/>
    </source>
</evidence>